<evidence type="ECO:0000259" key="1">
    <source>
        <dbReference type="Pfam" id="PF13737"/>
    </source>
</evidence>
<reference evidence="2" key="1">
    <citation type="journal article" date="2013" name="Plasmid">
        <title>Entire sequence of the colonization factor coli surface antigen 6-encoding plasmid pCss165 from an enterotoxigenic Escherichia coli clinical isolate.</title>
        <authorList>
            <person name="Wajima T."/>
            <person name="Sabui S."/>
            <person name="Kano S."/>
            <person name="Ramamurthy T."/>
            <person name="Chatterjee N.S."/>
            <person name="Hamabata T."/>
        </authorList>
    </citation>
    <scope>NUCLEOTIDE SEQUENCE</scope>
    <source>
        <strain evidence="2">4266 delta cssB::Km</strain>
        <plasmid evidence="2">pCss165Kan</plasmid>
    </source>
</reference>
<keyword evidence="2" id="KW-0614">Plasmid</keyword>
<sequence>MAKQKFRITNWRSHNKALILRGTITFWRDGEAIQAWYESATPSSRGRPQRYSDLAITTALVIKRVFRLTDPAGLNCPRKLDSYLLDG</sequence>
<dbReference type="PATRIC" id="fig|562.7075.peg.3079"/>
<proteinExistence type="predicted"/>
<organism evidence="2">
    <name type="scientific">Escherichia coli</name>
    <dbReference type="NCBI Taxonomy" id="562"/>
    <lineage>
        <taxon>Bacteria</taxon>
        <taxon>Pseudomonadati</taxon>
        <taxon>Pseudomonadota</taxon>
        <taxon>Gammaproteobacteria</taxon>
        <taxon>Enterobacterales</taxon>
        <taxon>Enterobacteriaceae</taxon>
        <taxon>Escherichia</taxon>
    </lineage>
</organism>
<evidence type="ECO:0000313" key="2">
    <source>
        <dbReference type="EMBL" id="BAN82922.1"/>
    </source>
</evidence>
<geneLocation type="plasmid" evidence="2">
    <name>pCss165Kan</name>
</geneLocation>
<protein>
    <submittedName>
        <fullName evidence="2">Putative transposase</fullName>
    </submittedName>
</protein>
<name>T2HS18_ECOLX</name>
<dbReference type="AlphaFoldDB" id="T2HS18"/>
<feature type="domain" description="Transposase DDE" evidence="1">
    <location>
        <begin position="21"/>
        <end position="69"/>
    </location>
</feature>
<dbReference type="EMBL" id="AB702969">
    <property type="protein sequence ID" value="BAN82922.1"/>
    <property type="molecule type" value="Genomic_DNA"/>
</dbReference>
<dbReference type="InterPro" id="IPR025668">
    <property type="entry name" value="Tnp_DDE_dom"/>
</dbReference>
<dbReference type="Pfam" id="PF13737">
    <property type="entry name" value="DDE_Tnp_1_5"/>
    <property type="match status" value="1"/>
</dbReference>
<accession>T2HS18</accession>